<dbReference type="EMBL" id="BAABCQ010000099">
    <property type="protein sequence ID" value="GAA3993105.1"/>
    <property type="molecule type" value="Genomic_DNA"/>
</dbReference>
<reference evidence="3" key="1">
    <citation type="journal article" date="2019" name="Int. J. Syst. Evol. Microbiol.">
        <title>The Global Catalogue of Microorganisms (GCM) 10K type strain sequencing project: providing services to taxonomists for standard genome sequencing and annotation.</title>
        <authorList>
            <consortium name="The Broad Institute Genomics Platform"/>
            <consortium name="The Broad Institute Genome Sequencing Center for Infectious Disease"/>
            <person name="Wu L."/>
            <person name="Ma J."/>
        </authorList>
    </citation>
    <scope>NUCLEOTIDE SEQUENCE [LARGE SCALE GENOMIC DNA]</scope>
    <source>
        <strain evidence="3">JCM 17027</strain>
    </source>
</reference>
<name>A0ABP7R7N9_9ACTN</name>
<feature type="region of interest" description="Disordered" evidence="1">
    <location>
        <begin position="35"/>
        <end position="84"/>
    </location>
</feature>
<accession>A0ABP7R7N9</accession>
<gene>
    <name evidence="2" type="ORF">GCM10022384_45990</name>
</gene>
<feature type="compositionally biased region" description="Basic and acidic residues" evidence="1">
    <location>
        <begin position="59"/>
        <end position="68"/>
    </location>
</feature>
<evidence type="ECO:0000313" key="3">
    <source>
        <dbReference type="Proteomes" id="UP001500034"/>
    </source>
</evidence>
<proteinExistence type="predicted"/>
<keyword evidence="3" id="KW-1185">Reference proteome</keyword>
<evidence type="ECO:0000256" key="1">
    <source>
        <dbReference type="SAM" id="MobiDB-lite"/>
    </source>
</evidence>
<evidence type="ECO:0000313" key="2">
    <source>
        <dbReference type="EMBL" id="GAA3993105.1"/>
    </source>
</evidence>
<dbReference type="SUPFAM" id="SSF50370">
    <property type="entry name" value="Ricin B-like lectins"/>
    <property type="match status" value="1"/>
</dbReference>
<comment type="caution">
    <text evidence="2">The sequence shown here is derived from an EMBL/GenBank/DDBJ whole genome shotgun (WGS) entry which is preliminary data.</text>
</comment>
<organism evidence="2 3">
    <name type="scientific">Streptomyces marokkonensis</name>
    <dbReference type="NCBI Taxonomy" id="324855"/>
    <lineage>
        <taxon>Bacteria</taxon>
        <taxon>Bacillati</taxon>
        <taxon>Actinomycetota</taxon>
        <taxon>Actinomycetes</taxon>
        <taxon>Kitasatosporales</taxon>
        <taxon>Streptomycetaceae</taxon>
        <taxon>Streptomyces</taxon>
    </lineage>
</organism>
<protein>
    <submittedName>
        <fullName evidence="2">Uncharacterized protein</fullName>
    </submittedName>
</protein>
<dbReference type="Gene3D" id="2.80.10.50">
    <property type="match status" value="1"/>
</dbReference>
<dbReference type="InterPro" id="IPR035992">
    <property type="entry name" value="Ricin_B-like_lectins"/>
</dbReference>
<dbReference type="Proteomes" id="UP001500034">
    <property type="component" value="Unassembled WGS sequence"/>
</dbReference>
<sequence>MPECPGGGSADATRIQLWTCNDTGARKWAEHADGTVRNATPSGPAFVRDGRADPLATDRFARPFHTDGPRPQPTAQAALPAHIR</sequence>